<dbReference type="GO" id="GO:0019808">
    <property type="term" value="F:polyamine binding"/>
    <property type="evidence" value="ECO:0007669"/>
    <property type="project" value="InterPro"/>
</dbReference>
<evidence type="ECO:0000256" key="6">
    <source>
        <dbReference type="PIRSR" id="PIRSR019574-1"/>
    </source>
</evidence>
<evidence type="ECO:0000256" key="5">
    <source>
        <dbReference type="PIRNR" id="PIRNR019574"/>
    </source>
</evidence>
<sequence>MKALKHVLKKVLAGSAVIAAMWASAGSAEENVLYVYNWADYIGETTIADFEKETGIKVVYDTYDASETVDAKLLAGRSGYDVVLHAGSFLPPLIQAGIFEQIDKSKLKNYSHLDSGILKILENWDEGNQYGVPYMWGTTGLTYNVDMVKERLPNAPLDSAEILFNPDMVSKLADCGVTILDSPVDVIPMALSYLGLDPSSTNKDDYKKVEDLMSKVRPHIRTFDSSSYLNSLPNQEICMAMTWSGDYAVAAGRAAEAGKDVNLAYNIPKEGAGAWFDVWVIPEDAPHKEAAYKWMDYMMRPEVIAAATNYTWYANANKDATPMVVEDVRNDPAVYPDNTVKARLFTQKVLPPKVKRVMTRTWSKIKTGR</sequence>
<evidence type="ECO:0000313" key="9">
    <source>
        <dbReference type="Proteomes" id="UP000256845"/>
    </source>
</evidence>
<evidence type="ECO:0000256" key="2">
    <source>
        <dbReference type="ARBA" id="ARBA00022448"/>
    </source>
</evidence>
<dbReference type="GO" id="GO:0015846">
    <property type="term" value="P:polyamine transport"/>
    <property type="evidence" value="ECO:0007669"/>
    <property type="project" value="InterPro"/>
</dbReference>
<feature type="chain" id="PRO_5017715418" description="Putrescine-binding periplasmic protein" evidence="7">
    <location>
        <begin position="26"/>
        <end position="369"/>
    </location>
</feature>
<dbReference type="PIRSF" id="PIRSF019574">
    <property type="entry name" value="Periplasmic_polyamine_BP"/>
    <property type="match status" value="1"/>
</dbReference>
<proteinExistence type="inferred from homology"/>
<dbReference type="Gene3D" id="3.40.190.10">
    <property type="entry name" value="Periplasmic binding protein-like II"/>
    <property type="match status" value="2"/>
</dbReference>
<evidence type="ECO:0000256" key="4">
    <source>
        <dbReference type="ARBA" id="ARBA00022764"/>
    </source>
</evidence>
<gene>
    <name evidence="8" type="ORF">DFP90_1148</name>
</gene>
<evidence type="ECO:0000313" key="8">
    <source>
        <dbReference type="EMBL" id="RED44646.1"/>
    </source>
</evidence>
<dbReference type="PRINTS" id="PR00909">
    <property type="entry name" value="SPERMDNBNDNG"/>
</dbReference>
<comment type="subcellular location">
    <subcellularLocation>
        <location evidence="1 5">Periplasm</location>
    </subcellularLocation>
</comment>
<comment type="similarity">
    <text evidence="5">Belongs to the bacterial solute-binding protein PotD/PotF family.</text>
</comment>
<dbReference type="PANTHER" id="PTHR30222">
    <property type="entry name" value="SPERMIDINE/PUTRESCINE-BINDING PERIPLASMIC PROTEIN"/>
    <property type="match status" value="1"/>
</dbReference>
<dbReference type="EMBL" id="QRDW01000014">
    <property type="protein sequence ID" value="RED44646.1"/>
    <property type="molecule type" value="Genomic_DNA"/>
</dbReference>
<keyword evidence="4 5" id="KW-0574">Periplasm</keyword>
<dbReference type="SUPFAM" id="SSF53850">
    <property type="entry name" value="Periplasmic binding protein-like II"/>
    <property type="match status" value="1"/>
</dbReference>
<feature type="binding site" evidence="6">
    <location>
        <position position="347"/>
    </location>
    <ligand>
        <name>spermidine</name>
        <dbReference type="ChEBI" id="CHEBI:57834"/>
    </ligand>
</feature>
<evidence type="ECO:0000256" key="1">
    <source>
        <dbReference type="ARBA" id="ARBA00004418"/>
    </source>
</evidence>
<dbReference type="CDD" id="cd13659">
    <property type="entry name" value="PBP2_PotF"/>
    <property type="match status" value="1"/>
</dbReference>
<dbReference type="RefSeq" id="WP_181905481.1">
    <property type="nucleotide sequence ID" value="NZ_QRDW01000014.1"/>
</dbReference>
<comment type="function">
    <text evidence="5">Required for the activity of the bacterial periplasmic transport system of putrescine.</text>
</comment>
<dbReference type="PANTHER" id="PTHR30222:SF12">
    <property type="entry name" value="NORSPERMIDINE SENSOR"/>
    <property type="match status" value="1"/>
</dbReference>
<accession>A0A3D9H6S0</accession>
<dbReference type="InterPro" id="IPR001188">
    <property type="entry name" value="Sperm_putr-bd"/>
</dbReference>
<comment type="caution">
    <text evidence="8">The sequence shown here is derived from an EMBL/GenBank/DDBJ whole genome shotgun (WGS) entry which is preliminary data.</text>
</comment>
<reference evidence="8 9" key="1">
    <citation type="submission" date="2018-07" db="EMBL/GenBank/DDBJ databases">
        <title>Genomic Encyclopedia of Type Strains, Phase III (KMG-III): the genomes of soil and plant-associated and newly described type strains.</title>
        <authorList>
            <person name="Whitman W."/>
        </authorList>
    </citation>
    <scope>NUCLEOTIDE SEQUENCE [LARGE SCALE GENOMIC DNA]</scope>
    <source>
        <strain evidence="8 9">CECT 8488</strain>
    </source>
</reference>
<keyword evidence="2 5" id="KW-0813">Transport</keyword>
<evidence type="ECO:0000256" key="7">
    <source>
        <dbReference type="SAM" id="SignalP"/>
    </source>
</evidence>
<evidence type="ECO:0000256" key="3">
    <source>
        <dbReference type="ARBA" id="ARBA00022729"/>
    </source>
</evidence>
<protein>
    <recommendedName>
        <fullName evidence="5">Putrescine-binding periplasmic protein</fullName>
    </recommendedName>
</protein>
<dbReference type="AlphaFoldDB" id="A0A3D9H6S0"/>
<organism evidence="8 9">
    <name type="scientific">Aestuariispira insulae</name>
    <dbReference type="NCBI Taxonomy" id="1461337"/>
    <lineage>
        <taxon>Bacteria</taxon>
        <taxon>Pseudomonadati</taxon>
        <taxon>Pseudomonadota</taxon>
        <taxon>Alphaproteobacteria</taxon>
        <taxon>Rhodospirillales</taxon>
        <taxon>Kiloniellaceae</taxon>
        <taxon>Aestuariispira</taxon>
    </lineage>
</organism>
<dbReference type="InterPro" id="IPR006059">
    <property type="entry name" value="SBP"/>
</dbReference>
<feature type="signal peptide" evidence="7">
    <location>
        <begin position="1"/>
        <end position="25"/>
    </location>
</feature>
<dbReference type="GO" id="GO:0042597">
    <property type="term" value="C:periplasmic space"/>
    <property type="evidence" value="ECO:0007669"/>
    <property type="project" value="UniProtKB-SubCell"/>
</dbReference>
<name>A0A3D9H6S0_9PROT</name>
<dbReference type="Proteomes" id="UP000256845">
    <property type="component" value="Unassembled WGS sequence"/>
</dbReference>
<dbReference type="Pfam" id="PF13416">
    <property type="entry name" value="SBP_bac_8"/>
    <property type="match status" value="1"/>
</dbReference>
<keyword evidence="3 7" id="KW-0732">Signal</keyword>
<keyword evidence="9" id="KW-1185">Reference proteome</keyword>